<reference evidence="2" key="1">
    <citation type="submission" date="2021-01" db="EMBL/GenBank/DDBJ databases">
        <title>Microvirga sp.</title>
        <authorList>
            <person name="Kim M.K."/>
        </authorList>
    </citation>
    <scope>NUCLEOTIDE SEQUENCE</scope>
    <source>
        <strain evidence="2">5420S-16</strain>
    </source>
</reference>
<proteinExistence type="predicted"/>
<accession>A0A936ZCS9</accession>
<dbReference type="InterPro" id="IPR050982">
    <property type="entry name" value="Auxin_biosynth/cation_transpt"/>
</dbReference>
<dbReference type="EMBL" id="JAEQMY010000084">
    <property type="protein sequence ID" value="MBL0407456.1"/>
    <property type="molecule type" value="Genomic_DNA"/>
</dbReference>
<comment type="caution">
    <text evidence="2">The sequence shown here is derived from an EMBL/GenBank/DDBJ whole genome shotgun (WGS) entry which is preliminary data.</text>
</comment>
<sequence length="414" mass="45311">MARDSCHTVVIGGGQAGLAVSYHLGHHGCEHVILERHRVAEHWRSQRWDTLTFQFPNWTLQLPGYAYHGPDPDGFAPRDEVVRFIESYANLIQAPLRCGTSVTALRQRPGSARFLVETEDGTIEAANVVVATGPYQRPAIPQALAAAMGSVFQIHSSHYRNPAALPPGAVLIVGSGASGCQIAEDLLPSGRRVYLAAGAHRPVPRRYRGRDFAFWEFALGEFDRTVEHRPPERVSPLLTGVNGGYDLNLRRLAQNGVVLIGHVVQGEGGKLSLAPDLRATLLRGDQWYTQFTKAVDEHVQQNGLDAPEDEGTRERLPDPQEASTSILELDLRAAGITSVIWASGFQYDFGWLQLPVFAAMGADQTSTPIHRRGITQVPGLYFVGLPWLSKRKSSLLAGVGEDAAFLATHIKLRT</sequence>
<dbReference type="AlphaFoldDB" id="A0A936ZCS9"/>
<dbReference type="PANTHER" id="PTHR43539:SF78">
    <property type="entry name" value="FLAVIN-CONTAINING MONOOXYGENASE"/>
    <property type="match status" value="1"/>
</dbReference>
<protein>
    <submittedName>
        <fullName evidence="2">NAD(P)-binding domain-containing protein</fullName>
    </submittedName>
</protein>
<dbReference type="PANTHER" id="PTHR43539">
    <property type="entry name" value="FLAVIN-BINDING MONOOXYGENASE-LIKE PROTEIN (AFU_ORTHOLOGUE AFUA_4G09220)"/>
    <property type="match status" value="1"/>
</dbReference>
<dbReference type="GO" id="GO:0004497">
    <property type="term" value="F:monooxygenase activity"/>
    <property type="evidence" value="ECO:0007669"/>
    <property type="project" value="TreeGrafter"/>
</dbReference>
<dbReference type="RefSeq" id="WP_202064719.1">
    <property type="nucleotide sequence ID" value="NZ_JAEQMY010000084.1"/>
</dbReference>
<dbReference type="GO" id="GO:0050660">
    <property type="term" value="F:flavin adenine dinucleotide binding"/>
    <property type="evidence" value="ECO:0007669"/>
    <property type="project" value="TreeGrafter"/>
</dbReference>
<keyword evidence="1" id="KW-0560">Oxidoreductase</keyword>
<evidence type="ECO:0000313" key="3">
    <source>
        <dbReference type="Proteomes" id="UP000605848"/>
    </source>
</evidence>
<dbReference type="Gene3D" id="3.50.50.60">
    <property type="entry name" value="FAD/NAD(P)-binding domain"/>
    <property type="match status" value="2"/>
</dbReference>
<dbReference type="SUPFAM" id="SSF51905">
    <property type="entry name" value="FAD/NAD(P)-binding domain"/>
    <property type="match status" value="2"/>
</dbReference>
<dbReference type="Proteomes" id="UP000605848">
    <property type="component" value="Unassembled WGS sequence"/>
</dbReference>
<dbReference type="InterPro" id="IPR036188">
    <property type="entry name" value="FAD/NAD-bd_sf"/>
</dbReference>
<organism evidence="2 3">
    <name type="scientific">Microvirga aerilata</name>
    <dbReference type="NCBI Taxonomy" id="670292"/>
    <lineage>
        <taxon>Bacteria</taxon>
        <taxon>Pseudomonadati</taxon>
        <taxon>Pseudomonadota</taxon>
        <taxon>Alphaproteobacteria</taxon>
        <taxon>Hyphomicrobiales</taxon>
        <taxon>Methylobacteriaceae</taxon>
        <taxon>Microvirga</taxon>
    </lineage>
</organism>
<keyword evidence="3" id="KW-1185">Reference proteome</keyword>
<evidence type="ECO:0000256" key="1">
    <source>
        <dbReference type="ARBA" id="ARBA00023002"/>
    </source>
</evidence>
<dbReference type="PRINTS" id="PR00368">
    <property type="entry name" value="FADPNR"/>
</dbReference>
<evidence type="ECO:0000313" key="2">
    <source>
        <dbReference type="EMBL" id="MBL0407456.1"/>
    </source>
</evidence>
<gene>
    <name evidence="2" type="ORF">JKG68_26420</name>
</gene>
<dbReference type="Pfam" id="PF13738">
    <property type="entry name" value="Pyr_redox_3"/>
    <property type="match status" value="1"/>
</dbReference>
<dbReference type="PRINTS" id="PR00411">
    <property type="entry name" value="PNDRDTASEI"/>
</dbReference>
<name>A0A936ZCS9_9HYPH</name>